<proteinExistence type="predicted"/>
<evidence type="ECO:0008006" key="5">
    <source>
        <dbReference type="Google" id="ProtNLM"/>
    </source>
</evidence>
<feature type="chain" id="PRO_5046020658" description="Secreted protein/lipoprotein" evidence="2">
    <location>
        <begin position="30"/>
        <end position="203"/>
    </location>
</feature>
<comment type="caution">
    <text evidence="3">The sequence shown here is derived from an EMBL/GenBank/DDBJ whole genome shotgun (WGS) entry which is preliminary data.</text>
</comment>
<gene>
    <name evidence="3" type="ORF">GCM10009663_68900</name>
</gene>
<name>A0ABN1U4Q6_9ACTN</name>
<evidence type="ECO:0000256" key="1">
    <source>
        <dbReference type="SAM" id="MobiDB-lite"/>
    </source>
</evidence>
<keyword evidence="2" id="KW-0732">Signal</keyword>
<feature type="signal peptide" evidence="2">
    <location>
        <begin position="1"/>
        <end position="29"/>
    </location>
</feature>
<evidence type="ECO:0000313" key="3">
    <source>
        <dbReference type="EMBL" id="GAA1119198.1"/>
    </source>
</evidence>
<feature type="compositionally biased region" description="Polar residues" evidence="1">
    <location>
        <begin position="128"/>
        <end position="137"/>
    </location>
</feature>
<keyword evidence="4" id="KW-1185">Reference proteome</keyword>
<accession>A0ABN1U4Q6</accession>
<dbReference type="Proteomes" id="UP001499987">
    <property type="component" value="Unassembled WGS sequence"/>
</dbReference>
<evidence type="ECO:0000256" key="2">
    <source>
        <dbReference type="SAM" id="SignalP"/>
    </source>
</evidence>
<dbReference type="EMBL" id="BAAALD010000112">
    <property type="protein sequence ID" value="GAA1119198.1"/>
    <property type="molecule type" value="Genomic_DNA"/>
</dbReference>
<protein>
    <recommendedName>
        <fullName evidence="5">Secreted protein/lipoprotein</fullName>
    </recommendedName>
</protein>
<feature type="region of interest" description="Disordered" evidence="1">
    <location>
        <begin position="35"/>
        <end position="68"/>
    </location>
</feature>
<organism evidence="3 4">
    <name type="scientific">Kitasatospora arboriphila</name>
    <dbReference type="NCBI Taxonomy" id="258052"/>
    <lineage>
        <taxon>Bacteria</taxon>
        <taxon>Bacillati</taxon>
        <taxon>Actinomycetota</taxon>
        <taxon>Actinomycetes</taxon>
        <taxon>Kitasatosporales</taxon>
        <taxon>Streptomycetaceae</taxon>
        <taxon>Kitasatospora</taxon>
    </lineage>
</organism>
<sequence>MKDTCVPGGRRAAASVLLAVALSVGVAGCGGPGVPSVDSTPSRAASGAPNTGPGKPGSAPPSGGSTALAAPPEALAAYSAMLADVTAVAETADYRNPRLASHMKGQALTFWTQNLIDQHAKGLVSHGSPVSNPQVTKVSPADHPDRVEVSDCLDGTHWLKYKRDGGLADDVPGGRHISATAIVRQPDGSWLVEQQLIGAVGSC</sequence>
<feature type="compositionally biased region" description="Low complexity" evidence="1">
    <location>
        <begin position="52"/>
        <end position="68"/>
    </location>
</feature>
<evidence type="ECO:0000313" key="4">
    <source>
        <dbReference type="Proteomes" id="UP001499987"/>
    </source>
</evidence>
<dbReference type="PROSITE" id="PS51257">
    <property type="entry name" value="PROKAR_LIPOPROTEIN"/>
    <property type="match status" value="1"/>
</dbReference>
<feature type="region of interest" description="Disordered" evidence="1">
    <location>
        <begin position="123"/>
        <end position="144"/>
    </location>
</feature>
<reference evidence="3 4" key="1">
    <citation type="journal article" date="2019" name="Int. J. Syst. Evol. Microbiol.">
        <title>The Global Catalogue of Microorganisms (GCM) 10K type strain sequencing project: providing services to taxonomists for standard genome sequencing and annotation.</title>
        <authorList>
            <consortium name="The Broad Institute Genomics Platform"/>
            <consortium name="The Broad Institute Genome Sequencing Center for Infectious Disease"/>
            <person name="Wu L."/>
            <person name="Ma J."/>
        </authorList>
    </citation>
    <scope>NUCLEOTIDE SEQUENCE [LARGE SCALE GENOMIC DNA]</scope>
    <source>
        <strain evidence="3 4">JCM 13002</strain>
    </source>
</reference>